<sequence>MDFGNLVLKRVSHKQISNEREKNIAFAKGVESLIKKANDLSILCGVDIGIVFLRISKRERAKKIMTHDKFLKKRLNDEKEDMQKYHNKNHMNESCLLMNELFTNGKNLTELDLNQLNMLQSLADEMLKMIQKREEIDNYYEM</sequence>
<dbReference type="Gene3D" id="3.40.1810.10">
    <property type="entry name" value="Transcription factor, MADS-box"/>
    <property type="match status" value="1"/>
</dbReference>
<dbReference type="EMBL" id="NKXS01003543">
    <property type="protein sequence ID" value="PIN09417.1"/>
    <property type="molecule type" value="Genomic_DNA"/>
</dbReference>
<dbReference type="GO" id="GO:0003677">
    <property type="term" value="F:DNA binding"/>
    <property type="evidence" value="ECO:0007669"/>
    <property type="project" value="UniProtKB-KW"/>
</dbReference>
<dbReference type="Proteomes" id="UP000231279">
    <property type="component" value="Unassembled WGS sequence"/>
</dbReference>
<gene>
    <name evidence="7" type="ORF">CDL12_18004</name>
</gene>
<keyword evidence="3" id="KW-0238">DNA-binding</keyword>
<evidence type="ECO:0000313" key="8">
    <source>
        <dbReference type="Proteomes" id="UP000231279"/>
    </source>
</evidence>
<dbReference type="GO" id="GO:0005634">
    <property type="term" value="C:nucleus"/>
    <property type="evidence" value="ECO:0007669"/>
    <property type="project" value="UniProtKB-SubCell"/>
</dbReference>
<dbReference type="InterPro" id="IPR002100">
    <property type="entry name" value="TF_MADSbox"/>
</dbReference>
<keyword evidence="2" id="KW-0805">Transcription regulation</keyword>
<keyword evidence="4" id="KW-0804">Transcription</keyword>
<evidence type="ECO:0000256" key="4">
    <source>
        <dbReference type="ARBA" id="ARBA00023163"/>
    </source>
</evidence>
<comment type="caution">
    <text evidence="7">The sequence shown here is derived from an EMBL/GenBank/DDBJ whole genome shotgun (WGS) entry which is preliminary data.</text>
</comment>
<keyword evidence="5" id="KW-0539">Nucleus</keyword>
<reference evidence="8" key="1">
    <citation type="journal article" date="2018" name="Gigascience">
        <title>Genome assembly of the Pink Ipe (Handroanthus impetiginosus, Bignoniaceae), a highly valued, ecologically keystone Neotropical timber forest tree.</title>
        <authorList>
            <person name="Silva-Junior O.B."/>
            <person name="Grattapaglia D."/>
            <person name="Novaes E."/>
            <person name="Collevatti R.G."/>
        </authorList>
    </citation>
    <scope>NUCLEOTIDE SEQUENCE [LARGE SCALE GENOMIC DNA]</scope>
    <source>
        <strain evidence="8">cv. UFG-1</strain>
    </source>
</reference>
<evidence type="ECO:0000256" key="3">
    <source>
        <dbReference type="ARBA" id="ARBA00023125"/>
    </source>
</evidence>
<proteinExistence type="predicted"/>
<feature type="domain" description="MADS-box" evidence="6">
    <location>
        <begin position="6"/>
        <end position="53"/>
    </location>
</feature>
<dbReference type="Pfam" id="PF00319">
    <property type="entry name" value="SRF-TF"/>
    <property type="match status" value="1"/>
</dbReference>
<name>A0A2G9GVW5_9LAMI</name>
<evidence type="ECO:0000256" key="1">
    <source>
        <dbReference type="ARBA" id="ARBA00004123"/>
    </source>
</evidence>
<protein>
    <recommendedName>
        <fullName evidence="6">MADS-box domain-containing protein</fullName>
    </recommendedName>
</protein>
<organism evidence="7 8">
    <name type="scientific">Handroanthus impetiginosus</name>
    <dbReference type="NCBI Taxonomy" id="429701"/>
    <lineage>
        <taxon>Eukaryota</taxon>
        <taxon>Viridiplantae</taxon>
        <taxon>Streptophyta</taxon>
        <taxon>Embryophyta</taxon>
        <taxon>Tracheophyta</taxon>
        <taxon>Spermatophyta</taxon>
        <taxon>Magnoliopsida</taxon>
        <taxon>eudicotyledons</taxon>
        <taxon>Gunneridae</taxon>
        <taxon>Pentapetalae</taxon>
        <taxon>asterids</taxon>
        <taxon>lamiids</taxon>
        <taxon>Lamiales</taxon>
        <taxon>Bignoniaceae</taxon>
        <taxon>Crescentiina</taxon>
        <taxon>Tabebuia alliance</taxon>
        <taxon>Handroanthus</taxon>
    </lineage>
</organism>
<dbReference type="AlphaFoldDB" id="A0A2G9GVW5"/>
<dbReference type="SUPFAM" id="SSF55455">
    <property type="entry name" value="SRF-like"/>
    <property type="match status" value="1"/>
</dbReference>
<keyword evidence="8" id="KW-1185">Reference proteome</keyword>
<evidence type="ECO:0000256" key="2">
    <source>
        <dbReference type="ARBA" id="ARBA00023015"/>
    </source>
</evidence>
<evidence type="ECO:0000256" key="5">
    <source>
        <dbReference type="ARBA" id="ARBA00023242"/>
    </source>
</evidence>
<evidence type="ECO:0000259" key="6">
    <source>
        <dbReference type="PROSITE" id="PS50066"/>
    </source>
</evidence>
<dbReference type="InterPro" id="IPR036879">
    <property type="entry name" value="TF_MADSbox_sf"/>
</dbReference>
<dbReference type="PROSITE" id="PS50066">
    <property type="entry name" value="MADS_BOX_2"/>
    <property type="match status" value="1"/>
</dbReference>
<dbReference type="OrthoDB" id="1163690at2759"/>
<accession>A0A2G9GVW5</accession>
<comment type="subcellular location">
    <subcellularLocation>
        <location evidence="1">Nucleus</location>
    </subcellularLocation>
</comment>
<dbReference type="GO" id="GO:0046983">
    <property type="term" value="F:protein dimerization activity"/>
    <property type="evidence" value="ECO:0007669"/>
    <property type="project" value="InterPro"/>
</dbReference>
<evidence type="ECO:0000313" key="7">
    <source>
        <dbReference type="EMBL" id="PIN09417.1"/>
    </source>
</evidence>